<evidence type="ECO:0000313" key="3">
    <source>
        <dbReference type="Proteomes" id="UP000037210"/>
    </source>
</evidence>
<feature type="domain" description="Luciferase-like" evidence="1">
    <location>
        <begin position="10"/>
        <end position="287"/>
    </location>
</feature>
<proteinExistence type="predicted"/>
<dbReference type="InterPro" id="IPR011251">
    <property type="entry name" value="Luciferase-like_dom"/>
</dbReference>
<sequence length="321" mass="36845">MLFTYGVGWPPESALRYASVAAKHNFDGFTCGEHHYPGSMPSPLLWLTRFVGEFPGYMFATDVALLPFHHPVRMASEAAMLDHMTKGKFHLGLGLGYVESEFDLYGLNIRRRRDMFEESLTIMKRLWSEDDVEHEGEFFNVKGSLPIKPLTPGGPKIWIGGQVRVAIERAARMGDAFVGGISTPIQRFREFRDIYFEALRKEGKSPEDTEFTVMRTVWCDRREDTRDRINRIVSEQYKRSFAIRDGHPMQYDPYATDYEHTVEYRCVAGSPDTCIEMVEKYRDIGITGILCSFVHTGHTPKQIEDAIALFGDKVIPYFKDQ</sequence>
<dbReference type="InterPro" id="IPR036661">
    <property type="entry name" value="Luciferase-like_sf"/>
</dbReference>
<dbReference type="PANTHER" id="PTHR30137">
    <property type="entry name" value="LUCIFERASE-LIKE MONOOXYGENASE"/>
    <property type="match status" value="1"/>
</dbReference>
<protein>
    <recommendedName>
        <fullName evidence="1">Luciferase-like domain-containing protein</fullName>
    </recommendedName>
</protein>
<name>A0A0M0BQT0_9ARCH</name>
<gene>
    <name evidence="2" type="ORF">AC482_02895</name>
</gene>
<dbReference type="Pfam" id="PF00296">
    <property type="entry name" value="Bac_luciferase"/>
    <property type="match status" value="1"/>
</dbReference>
<dbReference type="AlphaFoldDB" id="A0A0M0BQT0"/>
<dbReference type="GO" id="GO:0016705">
    <property type="term" value="F:oxidoreductase activity, acting on paired donors, with incorporation or reduction of molecular oxygen"/>
    <property type="evidence" value="ECO:0007669"/>
    <property type="project" value="InterPro"/>
</dbReference>
<evidence type="ECO:0000313" key="2">
    <source>
        <dbReference type="EMBL" id="KON30809.1"/>
    </source>
</evidence>
<comment type="caution">
    <text evidence="2">The sequence shown here is derived from an EMBL/GenBank/DDBJ whole genome shotgun (WGS) entry which is preliminary data.</text>
</comment>
<organism evidence="2 3">
    <name type="scientific">miscellaneous Crenarchaeota group-15 archaeon DG-45</name>
    <dbReference type="NCBI Taxonomy" id="1685127"/>
    <lineage>
        <taxon>Archaea</taxon>
        <taxon>Candidatus Bathyarchaeota</taxon>
        <taxon>MCG-15</taxon>
    </lineage>
</organism>
<accession>A0A0M0BQT0</accession>
<dbReference type="EMBL" id="LFWZ01000020">
    <property type="protein sequence ID" value="KON30809.1"/>
    <property type="molecule type" value="Genomic_DNA"/>
</dbReference>
<dbReference type="Gene3D" id="3.20.20.30">
    <property type="entry name" value="Luciferase-like domain"/>
    <property type="match status" value="1"/>
</dbReference>
<dbReference type="GO" id="GO:0005829">
    <property type="term" value="C:cytosol"/>
    <property type="evidence" value="ECO:0007669"/>
    <property type="project" value="TreeGrafter"/>
</dbReference>
<dbReference type="Proteomes" id="UP000037210">
    <property type="component" value="Unassembled WGS sequence"/>
</dbReference>
<dbReference type="PANTHER" id="PTHR30137:SF6">
    <property type="entry name" value="LUCIFERASE-LIKE MONOOXYGENASE"/>
    <property type="match status" value="1"/>
</dbReference>
<dbReference type="InterPro" id="IPR050766">
    <property type="entry name" value="Bact_Lucif_Oxidored"/>
</dbReference>
<dbReference type="SUPFAM" id="SSF51679">
    <property type="entry name" value="Bacterial luciferase-like"/>
    <property type="match status" value="1"/>
</dbReference>
<reference evidence="2 3" key="1">
    <citation type="submission" date="2015-06" db="EMBL/GenBank/DDBJ databases">
        <title>New insights into the roles of widespread benthic archaea in carbon and nitrogen cycling.</title>
        <authorList>
            <person name="Lazar C.S."/>
            <person name="Baker B.J."/>
            <person name="Seitz K.W."/>
            <person name="Hyde A.S."/>
            <person name="Dick G.J."/>
            <person name="Hinrichs K.-U."/>
            <person name="Teske A.P."/>
        </authorList>
    </citation>
    <scope>NUCLEOTIDE SEQUENCE [LARGE SCALE GENOMIC DNA]</scope>
    <source>
        <strain evidence="2">DG-45</strain>
    </source>
</reference>
<evidence type="ECO:0000259" key="1">
    <source>
        <dbReference type="Pfam" id="PF00296"/>
    </source>
</evidence>